<protein>
    <submittedName>
        <fullName evidence="1">Uncharacterized protein</fullName>
    </submittedName>
</protein>
<evidence type="ECO:0000313" key="1">
    <source>
        <dbReference type="EMBL" id="QJA71342.1"/>
    </source>
</evidence>
<proteinExistence type="predicted"/>
<dbReference type="AlphaFoldDB" id="A0A6M3JQL0"/>
<dbReference type="EMBL" id="MT141865">
    <property type="protein sequence ID" value="QJA71342.1"/>
    <property type="molecule type" value="Genomic_DNA"/>
</dbReference>
<reference evidence="1" key="1">
    <citation type="submission" date="2020-03" db="EMBL/GenBank/DDBJ databases">
        <title>The deep terrestrial virosphere.</title>
        <authorList>
            <person name="Holmfeldt K."/>
            <person name="Nilsson E."/>
            <person name="Simone D."/>
            <person name="Lopez-Fernandez M."/>
            <person name="Wu X."/>
            <person name="de Brujin I."/>
            <person name="Lundin D."/>
            <person name="Andersson A."/>
            <person name="Bertilsson S."/>
            <person name="Dopson M."/>
        </authorList>
    </citation>
    <scope>NUCLEOTIDE SEQUENCE</scope>
    <source>
        <strain evidence="1">MM415A03257</strain>
    </source>
</reference>
<organism evidence="1">
    <name type="scientific">viral metagenome</name>
    <dbReference type="NCBI Taxonomy" id="1070528"/>
    <lineage>
        <taxon>unclassified sequences</taxon>
        <taxon>metagenomes</taxon>
        <taxon>organismal metagenomes</taxon>
    </lineage>
</organism>
<gene>
    <name evidence="1" type="ORF">MM415A03257_0009</name>
</gene>
<name>A0A6M3JQL0_9ZZZZ</name>
<sequence>MSAEEWKTDRLDWIVITVGDVRQLASACKKATDEGFTIASIVPTFMPSNLAPAPIPIIAVVASRLAQDVITES</sequence>
<accession>A0A6M3JQL0</accession>